<evidence type="ECO:0000313" key="4">
    <source>
        <dbReference type="EMBL" id="AGS39737.1"/>
    </source>
</evidence>
<dbReference type="InterPro" id="IPR002645">
    <property type="entry name" value="STAS_dom"/>
</dbReference>
<evidence type="ECO:0000259" key="3">
    <source>
        <dbReference type="PROSITE" id="PS50801"/>
    </source>
</evidence>
<dbReference type="PROSITE" id="PS50801">
    <property type="entry name" value="STAS"/>
    <property type="match status" value="1"/>
</dbReference>
<dbReference type="KEGG" id="cza:CYCME_1409"/>
<dbReference type="HOGENOM" id="CLU_041635_0_0_6"/>
<dbReference type="PANTHER" id="PTHR34136:SF1">
    <property type="entry name" value="UDP-N-ACETYL-D-MANNOSAMINURONIC ACID TRANSFERASE"/>
    <property type="match status" value="1"/>
</dbReference>
<dbReference type="CDD" id="cd07043">
    <property type="entry name" value="STAS_anti-anti-sigma_factors"/>
    <property type="match status" value="1"/>
</dbReference>
<dbReference type="CDD" id="cd06533">
    <property type="entry name" value="Glyco_transf_WecG_TagA"/>
    <property type="match status" value="1"/>
</dbReference>
<dbReference type="Pfam" id="PF13466">
    <property type="entry name" value="STAS_2"/>
    <property type="match status" value="1"/>
</dbReference>
<keyword evidence="5" id="KW-1185">Reference proteome</keyword>
<protein>
    <submittedName>
        <fullName evidence="4">N-acetylglucosaminyldiphosphoundecaprenol N-acetyl-beta-D-mannosaminyltransferase</fullName>
        <ecNumber evidence="4">2.4.1.187</ecNumber>
    </submittedName>
</protein>
<dbReference type="eggNOG" id="COG1922">
    <property type="taxonomic scope" value="Bacteria"/>
</dbReference>
<organism evidence="4 5">
    <name type="scientific">Cycloclasticus zancles 78-ME</name>
    <dbReference type="NCBI Taxonomy" id="1198232"/>
    <lineage>
        <taxon>Bacteria</taxon>
        <taxon>Pseudomonadati</taxon>
        <taxon>Pseudomonadota</taxon>
        <taxon>Gammaproteobacteria</taxon>
        <taxon>Thiotrichales</taxon>
        <taxon>Piscirickettsiaceae</taxon>
        <taxon>Cycloclasticus</taxon>
    </lineage>
</organism>
<dbReference type="Gene3D" id="3.30.750.24">
    <property type="entry name" value="STAS domain"/>
    <property type="match status" value="1"/>
</dbReference>
<proteinExistence type="predicted"/>
<accession>S5TFW2</accession>
<evidence type="ECO:0000256" key="1">
    <source>
        <dbReference type="ARBA" id="ARBA00022676"/>
    </source>
</evidence>
<evidence type="ECO:0000313" key="5">
    <source>
        <dbReference type="Proteomes" id="UP000015380"/>
    </source>
</evidence>
<dbReference type="EMBL" id="CP005996">
    <property type="protein sequence ID" value="AGS39737.1"/>
    <property type="molecule type" value="Genomic_DNA"/>
</dbReference>
<dbReference type="InterPro" id="IPR004629">
    <property type="entry name" value="WecG_TagA_CpsF"/>
</dbReference>
<dbReference type="Pfam" id="PF03808">
    <property type="entry name" value="Glyco_tran_WecG"/>
    <property type="match status" value="1"/>
</dbReference>
<feature type="domain" description="STAS" evidence="3">
    <location>
        <begin position="308"/>
        <end position="365"/>
    </location>
</feature>
<dbReference type="SUPFAM" id="SSF52091">
    <property type="entry name" value="SpoIIaa-like"/>
    <property type="match status" value="1"/>
</dbReference>
<sequence length="365" mass="41536">MLKSRDTWAVLGLPFDVVDLNRSVTLIEEAIEQNTHCFLSTPNLNFAIAAQSDTEFFNSVVESDLSVADGMPLVWVAKLLDLQITERVAGSTLFDQLSNKPRKNKIKVFFFGGQKGIAEQAHRQLNTTSLGMLSCGFYDPGFVSIDQMSSTKIINQINEANPDFILVALGAKKGQQWIQNNRQQLTAPVISHLGAVINFVAGNVLRAPSSWQHLGLEWLWRIKQEPTLWKRYFFDGLTFTYILLTKVLPLSVYDRVLQRYSFINKSYTLSRANNLKNHIELSGTFKHPKLKQAKIFLSNILDTHGSNIMMDFSEVMYIDAAFIGTLLLFQNELKKKGKSLFLINLPKRIKRIMILNMVQSRFKIK</sequence>
<reference evidence="4 5" key="1">
    <citation type="submission" date="2013-05" db="EMBL/GenBank/DDBJ databases">
        <title>Between feast and famine: a lifestyle of most important marine PAH-degrading bacterium Cycloclasticus sp. 7ME.</title>
        <authorList>
            <person name="Yakimov M.M."/>
            <person name="Messina E."/>
            <person name="Genovese M."/>
            <person name="Denaro R."/>
            <person name="Crisafi F."/>
            <person name="Russo D."/>
            <person name="Cappello S."/>
            <person name="Santisi S."/>
            <person name="Smedile F."/>
            <person name="Golyshina O.V."/>
            <person name="Tran H."/>
            <person name="Pieper D.H."/>
            <person name="Golyshin P.N."/>
            <person name="Giuliano L."/>
        </authorList>
    </citation>
    <scope>NUCLEOTIDE SEQUENCE [LARGE SCALE GENOMIC DNA]</scope>
    <source>
        <strain evidence="4 5">78-ME</strain>
    </source>
</reference>
<reference evidence="5" key="2">
    <citation type="journal article" date="2016" name="Environ. Microbiol. Rep.">
        <title>Analysis of defence systems and a conjugative IncP-1 plasmid in the marine polyaromatic hydrocarbons-degrading bacterium Cycloclasticus sp. 78-ME.</title>
        <authorList>
            <person name="Yakimov M.M."/>
            <person name="Crisafi F."/>
            <person name="Messina E."/>
            <person name="Smedile F."/>
            <person name="Lopatina A."/>
            <person name="Denaro R."/>
            <person name="Pieper D.H."/>
            <person name="Golyshin P.N."/>
            <person name="Giuliano L."/>
        </authorList>
    </citation>
    <scope>NUCLEOTIDE SEQUENCE [LARGE SCALE GENOMIC DNA]</scope>
    <source>
        <strain evidence="5">78-ME</strain>
    </source>
</reference>
<dbReference type="PANTHER" id="PTHR34136">
    <property type="match status" value="1"/>
</dbReference>
<dbReference type="NCBIfam" id="TIGR00696">
    <property type="entry name" value="wecG_tagA_cpsF"/>
    <property type="match status" value="1"/>
</dbReference>
<dbReference type="Proteomes" id="UP000015380">
    <property type="component" value="Chromosome"/>
</dbReference>
<dbReference type="eggNOG" id="COG1366">
    <property type="taxonomic scope" value="Bacteria"/>
</dbReference>
<dbReference type="PATRIC" id="fig|1198232.3.peg.1398"/>
<dbReference type="GO" id="GO:0047244">
    <property type="term" value="F:N-acetylglucosaminyldiphosphoundecaprenol N-acetyl-beta-D-mannosaminyltransferase activity"/>
    <property type="evidence" value="ECO:0007669"/>
    <property type="project" value="UniProtKB-EC"/>
</dbReference>
<dbReference type="InterPro" id="IPR058548">
    <property type="entry name" value="MlaB-like_STAS"/>
</dbReference>
<evidence type="ECO:0000256" key="2">
    <source>
        <dbReference type="ARBA" id="ARBA00022679"/>
    </source>
</evidence>
<keyword evidence="2 4" id="KW-0808">Transferase</keyword>
<keyword evidence="1 4" id="KW-0328">Glycosyltransferase</keyword>
<gene>
    <name evidence="4" type="ORF">CYCME_1409</name>
</gene>
<dbReference type="EC" id="2.4.1.187" evidence="4"/>
<name>S5TFW2_9GAMM</name>
<dbReference type="AlphaFoldDB" id="S5TFW2"/>
<dbReference type="InterPro" id="IPR036513">
    <property type="entry name" value="STAS_dom_sf"/>
</dbReference>